<dbReference type="AlphaFoldDB" id="A0A101XP91"/>
<evidence type="ECO:0000256" key="6">
    <source>
        <dbReference type="SAM" id="MobiDB-lite"/>
    </source>
</evidence>
<comment type="similarity">
    <text evidence="2">Belongs to the UPF0154 family.</text>
</comment>
<dbReference type="GO" id="GO:0016020">
    <property type="term" value="C:membrane"/>
    <property type="evidence" value="ECO:0007669"/>
    <property type="project" value="UniProtKB-SubCell"/>
</dbReference>
<proteinExistence type="inferred from homology"/>
<keyword evidence="5 7" id="KW-0472">Membrane</keyword>
<dbReference type="Pfam" id="PF03672">
    <property type="entry name" value="UPF0154"/>
    <property type="match status" value="1"/>
</dbReference>
<keyword evidence="9" id="KW-1185">Reference proteome</keyword>
<feature type="transmembrane region" description="Helical" evidence="7">
    <location>
        <begin position="25"/>
        <end position="51"/>
    </location>
</feature>
<keyword evidence="3 7" id="KW-0812">Transmembrane</keyword>
<dbReference type="InterPro" id="IPR005359">
    <property type="entry name" value="UPF0154"/>
</dbReference>
<name>A0A101XP91_9BACL</name>
<evidence type="ECO:0000256" key="3">
    <source>
        <dbReference type="ARBA" id="ARBA00022692"/>
    </source>
</evidence>
<sequence>MRDGSNVLHRNQNIDRIGIRGGWNVVITIIVGIVALLLGLVGGFFLGAWALRRSMANAELGDQEIIDMAKKMGRNLNPRQVQMIRQQMKKAGNNPPPLLGKRSSDKSKGKVSSMKKK</sequence>
<evidence type="ECO:0000256" key="5">
    <source>
        <dbReference type="ARBA" id="ARBA00023136"/>
    </source>
</evidence>
<gene>
    <name evidence="8" type="ORF">ATW55_11470</name>
</gene>
<protein>
    <submittedName>
        <fullName evidence="8">Uncharacterized protein</fullName>
    </submittedName>
</protein>
<keyword evidence="4 7" id="KW-1133">Transmembrane helix</keyword>
<dbReference type="Proteomes" id="UP000053557">
    <property type="component" value="Unassembled WGS sequence"/>
</dbReference>
<evidence type="ECO:0000256" key="7">
    <source>
        <dbReference type="SAM" id="Phobius"/>
    </source>
</evidence>
<evidence type="ECO:0000313" key="8">
    <source>
        <dbReference type="EMBL" id="KUO95087.1"/>
    </source>
</evidence>
<feature type="region of interest" description="Disordered" evidence="6">
    <location>
        <begin position="87"/>
        <end position="117"/>
    </location>
</feature>
<reference evidence="8 9" key="1">
    <citation type="submission" date="2015-12" db="EMBL/GenBank/DDBJ databases">
        <title>Draft genome sequence of Acidibacillus ferrooxidans ITV001, isolated from a chalcopyrite acid mine drainage site in Brazil.</title>
        <authorList>
            <person name="Dall'Agnol H."/>
            <person name="Nancucheo I."/>
            <person name="Johnson B."/>
            <person name="Oliveira R."/>
            <person name="Leite L."/>
            <person name="Pylro V."/>
            <person name="Nunes G.L."/>
            <person name="Tzotzos G."/>
            <person name="Fernandes G.R."/>
            <person name="Dutra J."/>
            <person name="Orellana S.C."/>
            <person name="Oliveira G."/>
        </authorList>
    </citation>
    <scope>NUCLEOTIDE SEQUENCE [LARGE SCALE GENOMIC DNA]</scope>
    <source>
        <strain evidence="9">ITV01</strain>
    </source>
</reference>
<evidence type="ECO:0000256" key="4">
    <source>
        <dbReference type="ARBA" id="ARBA00022989"/>
    </source>
</evidence>
<evidence type="ECO:0000256" key="2">
    <source>
        <dbReference type="ARBA" id="ARBA00006694"/>
    </source>
</evidence>
<evidence type="ECO:0000313" key="9">
    <source>
        <dbReference type="Proteomes" id="UP000053557"/>
    </source>
</evidence>
<comment type="subcellular location">
    <subcellularLocation>
        <location evidence="1">Membrane</location>
        <topology evidence="1">Single-pass membrane protein</topology>
    </subcellularLocation>
</comment>
<dbReference type="EMBL" id="LPVJ01000060">
    <property type="protein sequence ID" value="KUO95087.1"/>
    <property type="molecule type" value="Genomic_DNA"/>
</dbReference>
<comment type="caution">
    <text evidence="8">The sequence shown here is derived from an EMBL/GenBank/DDBJ whole genome shotgun (WGS) entry which is preliminary data.</text>
</comment>
<evidence type="ECO:0000256" key="1">
    <source>
        <dbReference type="ARBA" id="ARBA00004167"/>
    </source>
</evidence>
<accession>A0A101XP91</accession>
<organism evidence="8 9">
    <name type="scientific">Ferroacidibacillus organovorans</name>
    <dbReference type="NCBI Taxonomy" id="1765683"/>
    <lineage>
        <taxon>Bacteria</taxon>
        <taxon>Bacillati</taxon>
        <taxon>Bacillota</taxon>
        <taxon>Bacilli</taxon>
        <taxon>Bacillales</taxon>
        <taxon>Alicyclobacillaceae</taxon>
        <taxon>Ferroacidibacillus</taxon>
    </lineage>
</organism>